<evidence type="ECO:0000256" key="12">
    <source>
        <dbReference type="ARBA" id="ARBA00022723"/>
    </source>
</evidence>
<dbReference type="Pfam" id="PF05524">
    <property type="entry name" value="PEP-utilisers_N"/>
    <property type="match status" value="1"/>
</dbReference>
<evidence type="ECO:0000256" key="10">
    <source>
        <dbReference type="ARBA" id="ARBA00022679"/>
    </source>
</evidence>
<evidence type="ECO:0000256" key="3">
    <source>
        <dbReference type="ARBA" id="ARBA00004496"/>
    </source>
</evidence>
<keyword evidence="14 16" id="KW-0460">Magnesium</keyword>
<evidence type="ECO:0000313" key="20">
    <source>
        <dbReference type="EMBL" id="QDF77234.1"/>
    </source>
</evidence>
<evidence type="ECO:0000256" key="16">
    <source>
        <dbReference type="PIRNR" id="PIRNR000732"/>
    </source>
</evidence>
<dbReference type="PIRSF" id="PIRSF000732">
    <property type="entry name" value="PTS_enzyme_I"/>
    <property type="match status" value="1"/>
</dbReference>
<dbReference type="PROSITE" id="PS00742">
    <property type="entry name" value="PEP_ENZYMES_2"/>
    <property type="match status" value="1"/>
</dbReference>
<evidence type="ECO:0000259" key="17">
    <source>
        <dbReference type="Pfam" id="PF00391"/>
    </source>
</evidence>
<evidence type="ECO:0000256" key="15">
    <source>
        <dbReference type="ARBA" id="ARBA00033235"/>
    </source>
</evidence>
<dbReference type="InterPro" id="IPR000121">
    <property type="entry name" value="PEP_util_C"/>
</dbReference>
<reference evidence="20 21" key="1">
    <citation type="submission" date="2019-06" db="EMBL/GenBank/DDBJ databases">
        <title>Complete genome of Shewanella marisflavi ECSMB14101, a mussel settlement-inducing bacterium isolated from East China Sea.</title>
        <authorList>
            <person name="Yang J."/>
            <person name="Liang X."/>
            <person name="Chang R."/>
            <person name="Peng L."/>
        </authorList>
    </citation>
    <scope>NUCLEOTIDE SEQUENCE [LARGE SCALE GENOMIC DNA]</scope>
    <source>
        <strain evidence="20 21">ECSMB14101</strain>
    </source>
</reference>
<dbReference type="InterPro" id="IPR024692">
    <property type="entry name" value="PTS_EI"/>
</dbReference>
<dbReference type="Gene3D" id="3.20.20.60">
    <property type="entry name" value="Phosphoenolpyruvate-binding domains"/>
    <property type="match status" value="1"/>
</dbReference>
<comment type="function">
    <text evidence="16">General (non sugar-specific) component of the phosphoenolpyruvate-dependent sugar phosphotransferase system (sugar PTS). This major carbohydrate active-transport system catalyzes the phosphorylation of incoming sugar substrates concomitantly with their translocation across the cell membrane. Enzyme I transfers the phosphoryl group from phosphoenolpyruvate (PEP) to the phosphoryl carrier protein (HPr).</text>
</comment>
<comment type="similarity">
    <text evidence="4 16">Belongs to the PEP-utilizing enzyme family.</text>
</comment>
<keyword evidence="13 16" id="KW-0418">Kinase</keyword>
<comment type="subcellular location">
    <subcellularLocation>
        <location evidence="3 16">Cytoplasm</location>
    </subcellularLocation>
</comment>
<feature type="domain" description="PEP-utilising enzyme mobile" evidence="17">
    <location>
        <begin position="151"/>
        <end position="224"/>
    </location>
</feature>
<evidence type="ECO:0000256" key="13">
    <source>
        <dbReference type="ARBA" id="ARBA00022777"/>
    </source>
</evidence>
<dbReference type="EMBL" id="CP041153">
    <property type="protein sequence ID" value="QDF77234.1"/>
    <property type="molecule type" value="Genomic_DNA"/>
</dbReference>
<proteinExistence type="inferred from homology"/>
<organism evidence="20 21">
    <name type="scientific">Shewanella marisflavi</name>
    <dbReference type="NCBI Taxonomy" id="260364"/>
    <lineage>
        <taxon>Bacteria</taxon>
        <taxon>Pseudomonadati</taxon>
        <taxon>Pseudomonadota</taxon>
        <taxon>Gammaproteobacteria</taxon>
        <taxon>Alteromonadales</taxon>
        <taxon>Shewanellaceae</taxon>
        <taxon>Shewanella</taxon>
    </lineage>
</organism>
<dbReference type="InterPro" id="IPR036637">
    <property type="entry name" value="Phosphohistidine_dom_sf"/>
</dbReference>
<dbReference type="PRINTS" id="PR01736">
    <property type="entry name" value="PHPHTRNFRASE"/>
</dbReference>
<evidence type="ECO:0000256" key="8">
    <source>
        <dbReference type="ARBA" id="ARBA00022490"/>
    </source>
</evidence>
<dbReference type="PROSITE" id="PS00370">
    <property type="entry name" value="PEP_ENZYMES_PHOS_SITE"/>
    <property type="match status" value="1"/>
</dbReference>
<accession>A0ABX5WRX6</accession>
<dbReference type="InterPro" id="IPR050499">
    <property type="entry name" value="PEP-utilizing_PTS_enzyme"/>
</dbReference>
<name>A0ABX5WRX6_9GAMM</name>
<keyword evidence="21" id="KW-1185">Reference proteome</keyword>
<keyword evidence="12 16" id="KW-0479">Metal-binding</keyword>
<feature type="domain" description="PEP-utilising enzyme C-terminal" evidence="18">
    <location>
        <begin position="252"/>
        <end position="537"/>
    </location>
</feature>
<evidence type="ECO:0000256" key="11">
    <source>
        <dbReference type="ARBA" id="ARBA00022683"/>
    </source>
</evidence>
<evidence type="ECO:0000259" key="18">
    <source>
        <dbReference type="Pfam" id="PF02896"/>
    </source>
</evidence>
<dbReference type="EC" id="2.7.3.9" evidence="5 16"/>
<dbReference type="InterPro" id="IPR018274">
    <property type="entry name" value="PEP_util_AS"/>
</dbReference>
<keyword evidence="11 16" id="KW-0598">Phosphotransferase system</keyword>
<dbReference type="PANTHER" id="PTHR46244">
    <property type="entry name" value="PHOSPHOENOLPYRUVATE-PROTEIN PHOSPHOTRANSFERASE"/>
    <property type="match status" value="1"/>
</dbReference>
<keyword evidence="10 16" id="KW-0808">Transferase</keyword>
<feature type="domain" description="Phosphotransferase system enzyme I N-terminal" evidence="19">
    <location>
        <begin position="4"/>
        <end position="125"/>
    </location>
</feature>
<evidence type="ECO:0000256" key="2">
    <source>
        <dbReference type="ARBA" id="ARBA00001946"/>
    </source>
</evidence>
<dbReference type="InterPro" id="IPR008279">
    <property type="entry name" value="PEP-util_enz_mobile_dom"/>
</dbReference>
<evidence type="ECO:0000256" key="4">
    <source>
        <dbReference type="ARBA" id="ARBA00007837"/>
    </source>
</evidence>
<evidence type="ECO:0000256" key="5">
    <source>
        <dbReference type="ARBA" id="ARBA00012232"/>
    </source>
</evidence>
<evidence type="ECO:0000256" key="6">
    <source>
        <dbReference type="ARBA" id="ARBA00016544"/>
    </source>
</evidence>
<dbReference type="Pfam" id="PF00391">
    <property type="entry name" value="PEP-utilizers"/>
    <property type="match status" value="1"/>
</dbReference>
<dbReference type="InterPro" id="IPR015813">
    <property type="entry name" value="Pyrv/PenolPyrv_kinase-like_dom"/>
</dbReference>
<sequence length="569" mass="62222">MTIRGIAVSAGIAFGQAKVLRTQESKLDYHLLPPDQLSREQQRLNRALKALIKQSQSSADKLDPDSENYQLIQADLMLLEDEELLAELSDTIGQRQFSAALAVEHTFAKQAQAMQEIDSPYIARRAEDVLSLGQRLIRILLTGHCDNLCRLPENAIVLAKDITPAEFATLPLERVSALVLQTGGVTSHTAILARSAGIPTLMSCHWQTLEVTDGQPLAVDAINGELYLAPKPEQIEYLAAQKQQADERKSALQALKGNVTQTADGRPIPLLANVGCISEVNHLADVGAEGVGLFRTEFMFMNNHELPDENRQYQLYCDALQLLDGKPLTIRSMDIGADKEVPALAMTAEENPALGLRGVRYTLAHPDLFAAQLRAILRAANHGPIRLMFPMVNQVEELEAILTLLEQCKQALVEAEKGYGELEIGIVVETPAAVFNLESMLPLLDFVSIGTNDLTQYTMAADRSNPLLIDQYPVLSPAIIRLIAQTIECAKAANVRVSMCGELASNPKAAALLVGLGLDEFSVNLASLLEVKEELSRWSHQDCVTLAQKALQISRIDALNQLLTHCHSS</sequence>
<evidence type="ECO:0000259" key="19">
    <source>
        <dbReference type="Pfam" id="PF05524"/>
    </source>
</evidence>
<keyword evidence="7 16" id="KW-0813">Transport</keyword>
<dbReference type="InterPro" id="IPR040442">
    <property type="entry name" value="Pyrv_kinase-like_dom_sf"/>
</dbReference>
<keyword evidence="9 16" id="KW-0762">Sugar transport</keyword>
<evidence type="ECO:0000256" key="1">
    <source>
        <dbReference type="ARBA" id="ARBA00000683"/>
    </source>
</evidence>
<evidence type="ECO:0000313" key="21">
    <source>
        <dbReference type="Proteomes" id="UP000318758"/>
    </source>
</evidence>
<dbReference type="GO" id="GO:0008965">
    <property type="term" value="F:phosphoenolpyruvate-protein phosphotransferase activity"/>
    <property type="evidence" value="ECO:0007669"/>
    <property type="project" value="UniProtKB-EC"/>
</dbReference>
<evidence type="ECO:0000256" key="7">
    <source>
        <dbReference type="ARBA" id="ARBA00022448"/>
    </source>
</evidence>
<comment type="catalytic activity">
    <reaction evidence="1 16">
        <text>L-histidyl-[protein] + phosphoenolpyruvate = N(pros)-phospho-L-histidyl-[protein] + pyruvate</text>
        <dbReference type="Rhea" id="RHEA:23880"/>
        <dbReference type="Rhea" id="RHEA-COMP:9745"/>
        <dbReference type="Rhea" id="RHEA-COMP:9746"/>
        <dbReference type="ChEBI" id="CHEBI:15361"/>
        <dbReference type="ChEBI" id="CHEBI:29979"/>
        <dbReference type="ChEBI" id="CHEBI:58702"/>
        <dbReference type="ChEBI" id="CHEBI:64837"/>
        <dbReference type="EC" id="2.7.3.9"/>
    </reaction>
</comment>
<protein>
    <recommendedName>
        <fullName evidence="6 16">Phosphoenolpyruvate-protein phosphotransferase</fullName>
        <ecNumber evidence="5 16">2.7.3.9</ecNumber>
    </recommendedName>
    <alternativeName>
        <fullName evidence="15 16">Phosphotransferase system, enzyme I</fullName>
    </alternativeName>
</protein>
<dbReference type="Proteomes" id="UP000318758">
    <property type="component" value="Chromosome"/>
</dbReference>
<dbReference type="SUPFAM" id="SSF52009">
    <property type="entry name" value="Phosphohistidine domain"/>
    <property type="match status" value="1"/>
</dbReference>
<dbReference type="NCBIfam" id="TIGR01417">
    <property type="entry name" value="PTS_I_fam"/>
    <property type="match status" value="1"/>
</dbReference>
<evidence type="ECO:0000256" key="9">
    <source>
        <dbReference type="ARBA" id="ARBA00022597"/>
    </source>
</evidence>
<dbReference type="InterPro" id="IPR008731">
    <property type="entry name" value="PTS_EIN"/>
</dbReference>
<dbReference type="InterPro" id="IPR006318">
    <property type="entry name" value="PTS_EI-like"/>
</dbReference>
<keyword evidence="8 16" id="KW-0963">Cytoplasm</keyword>
<dbReference type="Gene3D" id="3.50.30.10">
    <property type="entry name" value="Phosphohistidine domain"/>
    <property type="match status" value="1"/>
</dbReference>
<dbReference type="InterPro" id="IPR036618">
    <property type="entry name" value="PtsI_HPr-bd_sf"/>
</dbReference>
<dbReference type="InterPro" id="IPR023151">
    <property type="entry name" value="PEP_util_CS"/>
</dbReference>
<dbReference type="Pfam" id="PF02896">
    <property type="entry name" value="PEP-utilizers_C"/>
    <property type="match status" value="1"/>
</dbReference>
<evidence type="ECO:0000256" key="14">
    <source>
        <dbReference type="ARBA" id="ARBA00022842"/>
    </source>
</evidence>
<dbReference type="Gene3D" id="1.10.274.10">
    <property type="entry name" value="PtsI, HPr-binding domain"/>
    <property type="match status" value="1"/>
</dbReference>
<comment type="cofactor">
    <cofactor evidence="2 16">
        <name>Mg(2+)</name>
        <dbReference type="ChEBI" id="CHEBI:18420"/>
    </cofactor>
</comment>
<dbReference type="SUPFAM" id="SSF47831">
    <property type="entry name" value="Enzyme I of the PEP:sugar phosphotransferase system HPr-binding (sub)domain"/>
    <property type="match status" value="1"/>
</dbReference>
<gene>
    <name evidence="20" type="primary">ptsP</name>
    <name evidence="20" type="ORF">FGA12_09825</name>
</gene>
<dbReference type="PANTHER" id="PTHR46244:SF6">
    <property type="entry name" value="PHOSPHOENOLPYRUVATE-PROTEIN PHOSPHOTRANSFERASE"/>
    <property type="match status" value="1"/>
</dbReference>
<dbReference type="RefSeq" id="WP_033538385.1">
    <property type="nucleotide sequence ID" value="NZ_CP041153.1"/>
</dbReference>
<dbReference type="SUPFAM" id="SSF51621">
    <property type="entry name" value="Phosphoenolpyruvate/pyruvate domain"/>
    <property type="match status" value="1"/>
</dbReference>